<keyword evidence="5" id="KW-1185">Reference proteome</keyword>
<keyword evidence="2" id="KW-0560">Oxidoreductase</keyword>
<evidence type="ECO:0000313" key="4">
    <source>
        <dbReference type="EMBL" id="RDW81458.1"/>
    </source>
</evidence>
<dbReference type="Proteomes" id="UP000256690">
    <property type="component" value="Unassembled WGS sequence"/>
</dbReference>
<dbReference type="GO" id="GO:0016491">
    <property type="term" value="F:oxidoreductase activity"/>
    <property type="evidence" value="ECO:0007669"/>
    <property type="project" value="UniProtKB-KW"/>
</dbReference>
<dbReference type="EMBL" id="PVWQ01000005">
    <property type="protein sequence ID" value="RDW81458.1"/>
    <property type="molecule type" value="Genomic_DNA"/>
</dbReference>
<organism evidence="4 5">
    <name type="scientific">Aspergillus mulundensis</name>
    <dbReference type="NCBI Taxonomy" id="1810919"/>
    <lineage>
        <taxon>Eukaryota</taxon>
        <taxon>Fungi</taxon>
        <taxon>Dikarya</taxon>
        <taxon>Ascomycota</taxon>
        <taxon>Pezizomycotina</taxon>
        <taxon>Eurotiomycetes</taxon>
        <taxon>Eurotiomycetidae</taxon>
        <taxon>Eurotiales</taxon>
        <taxon>Aspergillaceae</taxon>
        <taxon>Aspergillus</taxon>
        <taxon>Aspergillus subgen. Nidulantes</taxon>
    </lineage>
</organism>
<reference evidence="4 5" key="1">
    <citation type="journal article" date="2018" name="IMA Fungus">
        <title>IMA Genome-F 9: Draft genome sequence of Annulohypoxylon stygium, Aspergillus mulundensis, Berkeleyomyces basicola (syn. Thielaviopsis basicola), Ceratocystis smalleyi, two Cercospora beticola strains, Coleophoma cylindrospora, Fusarium fracticaudum, Phialophora cf. hyalina, and Morchella septimelata.</title>
        <authorList>
            <person name="Wingfield B.D."/>
            <person name="Bills G.F."/>
            <person name="Dong Y."/>
            <person name="Huang W."/>
            <person name="Nel W.J."/>
            <person name="Swalarsk-Parry B.S."/>
            <person name="Vaghefi N."/>
            <person name="Wilken P.M."/>
            <person name="An Z."/>
            <person name="de Beer Z.W."/>
            <person name="De Vos L."/>
            <person name="Chen L."/>
            <person name="Duong T.A."/>
            <person name="Gao Y."/>
            <person name="Hammerbacher A."/>
            <person name="Kikkert J.R."/>
            <person name="Li Y."/>
            <person name="Li H."/>
            <person name="Li K."/>
            <person name="Li Q."/>
            <person name="Liu X."/>
            <person name="Ma X."/>
            <person name="Naidoo K."/>
            <person name="Pethybridge S.J."/>
            <person name="Sun J."/>
            <person name="Steenkamp E.T."/>
            <person name="van der Nest M.A."/>
            <person name="van Wyk S."/>
            <person name="Wingfield M.J."/>
            <person name="Xiong C."/>
            <person name="Yue Q."/>
            <person name="Zhang X."/>
        </authorList>
    </citation>
    <scope>NUCLEOTIDE SEQUENCE [LARGE SCALE GENOMIC DNA]</scope>
    <source>
        <strain evidence="4 5">DSM 5745</strain>
    </source>
</reference>
<feature type="compositionally biased region" description="Gly residues" evidence="3">
    <location>
        <begin position="639"/>
        <end position="655"/>
    </location>
</feature>
<dbReference type="PRINTS" id="PR00080">
    <property type="entry name" value="SDRFAMILY"/>
</dbReference>
<dbReference type="Gene3D" id="3.40.50.720">
    <property type="entry name" value="NAD(P)-binding Rossmann-like Domain"/>
    <property type="match status" value="1"/>
</dbReference>
<evidence type="ECO:0000313" key="5">
    <source>
        <dbReference type="Proteomes" id="UP000256690"/>
    </source>
</evidence>
<dbReference type="Pfam" id="PF13561">
    <property type="entry name" value="adh_short_C2"/>
    <property type="match status" value="1"/>
</dbReference>
<dbReference type="FunFam" id="3.40.50.720:FF:000084">
    <property type="entry name" value="Short-chain dehydrogenase reductase"/>
    <property type="match status" value="1"/>
</dbReference>
<feature type="compositionally biased region" description="Low complexity" evidence="3">
    <location>
        <begin position="427"/>
        <end position="438"/>
    </location>
</feature>
<dbReference type="GeneID" id="38115385"/>
<sequence>MASATPTRAGRLEGKVAIVTGAGSGFGQGIAKKFVEEGAKVIVADISEYNGQAVAAELGSKFIYADVTRRESWEALLQETLDAYGKLDIVVNNAGATYRNKPTAEVTDADFDLCMNVNVRSIYLSTNVLVPYFLESDLPGCFIQISSTAALRPRPNLTWYNASKAAVCIATKTMAVEYGPKKIRFNCVCPVVGSTGMTHLFLGKPDTEENRAAFVSTIPLGRPSTPTDVANTCSFLASDEAEFITGVELELFAVNVTYEVRLHSYDQNKCSGGFCWHTPWYKAPGRGRNWTLCVEIISETGPNGFGFSTLIFSAQQSSYPLNDNLSHRRIARELKQPGISTRSILTNPMAMFDLPDAKRVRRDDLLNRTSSSPSPSPPPESIIPDAQKRLSALLNFDLSVPSAPEPETSEQKNNEDEEQEFEFRLFSSAPKSAPKPSGADGGDGKGAEAGGSTTGPSAHAQKLRIRLRSPTPTAAGSGEGRFVKAFRGWSYYFSTPGLLSGKGAEGEGEEDAGVAQKRRQFEDVAVSGEDMVKMAGVPWPGCHLPWRVIHLKREHTKLPKEEKGAAKATDAVTYVAGESEREPLSRKKPGKKRRIQLRKKAAVAERAKETEAEKRNRKNREKKIKRRQKAREAKAAAGASGGGDGDGTAGAGGDVSGSESD</sequence>
<evidence type="ECO:0000256" key="3">
    <source>
        <dbReference type="SAM" id="MobiDB-lite"/>
    </source>
</evidence>
<dbReference type="InterPro" id="IPR036291">
    <property type="entry name" value="NAD(P)-bd_dom_sf"/>
</dbReference>
<feature type="region of interest" description="Disordered" evidence="3">
    <location>
        <begin position="399"/>
        <end position="462"/>
    </location>
</feature>
<keyword evidence="1" id="KW-0521">NADP</keyword>
<gene>
    <name evidence="4" type="ORF">DSM5745_05015</name>
</gene>
<dbReference type="InterPro" id="IPR002347">
    <property type="entry name" value="SDR_fam"/>
</dbReference>
<dbReference type="STRING" id="1810919.A0A3D8S5A0"/>
<protein>
    <submittedName>
        <fullName evidence="4">Uncharacterized protein</fullName>
    </submittedName>
</protein>
<feature type="compositionally biased region" description="Basic residues" evidence="3">
    <location>
        <begin position="586"/>
        <end position="601"/>
    </location>
</feature>
<dbReference type="OrthoDB" id="294295at2759"/>
<feature type="region of interest" description="Disordered" evidence="3">
    <location>
        <begin position="559"/>
        <end position="661"/>
    </location>
</feature>
<dbReference type="AlphaFoldDB" id="A0A3D8S5A0"/>
<evidence type="ECO:0000256" key="1">
    <source>
        <dbReference type="ARBA" id="ARBA00022857"/>
    </source>
</evidence>
<proteinExistence type="predicted"/>
<dbReference type="SUPFAM" id="SSF51735">
    <property type="entry name" value="NAD(P)-binding Rossmann-fold domains"/>
    <property type="match status" value="1"/>
</dbReference>
<accession>A0A3D8S5A0</accession>
<dbReference type="RefSeq" id="XP_026604511.1">
    <property type="nucleotide sequence ID" value="XM_026747031.1"/>
</dbReference>
<dbReference type="InterPro" id="IPR018555">
    <property type="entry name" value="C630.06c-like"/>
</dbReference>
<dbReference type="PRINTS" id="PR00081">
    <property type="entry name" value="GDHRDH"/>
</dbReference>
<feature type="compositionally biased region" description="Basic residues" evidence="3">
    <location>
        <begin position="615"/>
        <end position="629"/>
    </location>
</feature>
<dbReference type="PANTHER" id="PTHR43639">
    <property type="entry name" value="OXIDOREDUCTASE, SHORT-CHAIN DEHYDROGENASE/REDUCTASE FAMILY (AFU_ORTHOLOGUE AFUA_5G02870)"/>
    <property type="match status" value="1"/>
</dbReference>
<dbReference type="NCBIfam" id="NF005559">
    <property type="entry name" value="PRK07231.1"/>
    <property type="match status" value="1"/>
</dbReference>
<name>A0A3D8S5A0_9EURO</name>
<dbReference type="Pfam" id="PF09428">
    <property type="entry name" value="DUF2011"/>
    <property type="match status" value="1"/>
</dbReference>
<feature type="compositionally biased region" description="Basic and acidic residues" evidence="3">
    <location>
        <begin position="602"/>
        <end position="614"/>
    </location>
</feature>
<comment type="caution">
    <text evidence="4">The sequence shown here is derived from an EMBL/GenBank/DDBJ whole genome shotgun (WGS) entry which is preliminary data.</text>
</comment>
<evidence type="ECO:0000256" key="2">
    <source>
        <dbReference type="ARBA" id="ARBA00023002"/>
    </source>
</evidence>
<dbReference type="PANTHER" id="PTHR43639:SF5">
    <property type="entry name" value="OXIDOREDUCTASE, SHORT-CHAIN DEHYDROGENASE_REDUCTASE FAMILY (AFU_ORTHOLOGUE AFUA_6G09140)"/>
    <property type="match status" value="1"/>
</dbReference>